<feature type="transmembrane region" description="Helical" evidence="1">
    <location>
        <begin position="384"/>
        <end position="409"/>
    </location>
</feature>
<gene>
    <name evidence="2" type="ORF">H9945_08975</name>
</gene>
<evidence type="ECO:0000313" key="3">
    <source>
        <dbReference type="Proteomes" id="UP000886803"/>
    </source>
</evidence>
<evidence type="ECO:0000256" key="1">
    <source>
        <dbReference type="SAM" id="Phobius"/>
    </source>
</evidence>
<dbReference type="Gene3D" id="1.20.1250.20">
    <property type="entry name" value="MFS general substrate transporter like domains"/>
    <property type="match status" value="2"/>
</dbReference>
<protein>
    <submittedName>
        <fullName evidence="2">Glycoside-pentoside-hexuronide (GPH):cation symporter</fullName>
    </submittedName>
</protein>
<keyword evidence="1" id="KW-0472">Membrane</keyword>
<dbReference type="GO" id="GO:0006814">
    <property type="term" value="P:sodium ion transport"/>
    <property type="evidence" value="ECO:0007669"/>
    <property type="project" value="InterPro"/>
</dbReference>
<keyword evidence="1" id="KW-0812">Transmembrane</keyword>
<feature type="transmembrane region" description="Helical" evidence="1">
    <location>
        <begin position="315"/>
        <end position="333"/>
    </location>
</feature>
<feature type="transmembrane region" description="Helical" evidence="1">
    <location>
        <begin position="429"/>
        <end position="450"/>
    </location>
</feature>
<proteinExistence type="predicted"/>
<dbReference type="SUPFAM" id="SSF103473">
    <property type="entry name" value="MFS general substrate transporter"/>
    <property type="match status" value="1"/>
</dbReference>
<dbReference type="AlphaFoldDB" id="A0A9D2M8F5"/>
<feature type="transmembrane region" description="Helical" evidence="1">
    <location>
        <begin position="284"/>
        <end position="303"/>
    </location>
</feature>
<dbReference type="GO" id="GO:0008643">
    <property type="term" value="P:carbohydrate transport"/>
    <property type="evidence" value="ECO:0007669"/>
    <property type="project" value="InterPro"/>
</dbReference>
<name>A0A9D2M8F5_9FIRM</name>
<dbReference type="InterPro" id="IPR001927">
    <property type="entry name" value="Na/Gal_symport"/>
</dbReference>
<keyword evidence="1" id="KW-1133">Transmembrane helix</keyword>
<feature type="transmembrane region" description="Helical" evidence="1">
    <location>
        <begin position="339"/>
        <end position="364"/>
    </location>
</feature>
<dbReference type="GO" id="GO:0015293">
    <property type="term" value="F:symporter activity"/>
    <property type="evidence" value="ECO:0007669"/>
    <property type="project" value="InterPro"/>
</dbReference>
<dbReference type="GO" id="GO:0005886">
    <property type="term" value="C:plasma membrane"/>
    <property type="evidence" value="ECO:0007669"/>
    <property type="project" value="TreeGrafter"/>
</dbReference>
<feature type="transmembrane region" description="Helical" evidence="1">
    <location>
        <begin position="117"/>
        <end position="139"/>
    </location>
</feature>
<accession>A0A9D2M8F5</accession>
<dbReference type="InterPro" id="IPR036259">
    <property type="entry name" value="MFS_trans_sf"/>
</dbReference>
<reference evidence="2" key="1">
    <citation type="journal article" date="2021" name="PeerJ">
        <title>Extensive microbial diversity within the chicken gut microbiome revealed by metagenomics and culture.</title>
        <authorList>
            <person name="Gilroy R."/>
            <person name="Ravi A."/>
            <person name="Getino M."/>
            <person name="Pursley I."/>
            <person name="Horton D.L."/>
            <person name="Alikhan N.F."/>
            <person name="Baker D."/>
            <person name="Gharbi K."/>
            <person name="Hall N."/>
            <person name="Watson M."/>
            <person name="Adriaenssens E.M."/>
            <person name="Foster-Nyarko E."/>
            <person name="Jarju S."/>
            <person name="Secka A."/>
            <person name="Antonio M."/>
            <person name="Oren A."/>
            <person name="Chaudhuri R.R."/>
            <person name="La Ragione R."/>
            <person name="Hildebrand F."/>
            <person name="Pallen M.J."/>
        </authorList>
    </citation>
    <scope>NUCLEOTIDE SEQUENCE</scope>
    <source>
        <strain evidence="2">ChiBcec8-13705</strain>
    </source>
</reference>
<evidence type="ECO:0000313" key="2">
    <source>
        <dbReference type="EMBL" id="HJB42616.1"/>
    </source>
</evidence>
<dbReference type="EMBL" id="DWYG01000151">
    <property type="protein sequence ID" value="HJB42616.1"/>
    <property type="molecule type" value="Genomic_DNA"/>
</dbReference>
<organism evidence="2 3">
    <name type="scientific">Candidatus Gemmiger avicola</name>
    <dbReference type="NCBI Taxonomy" id="2838605"/>
    <lineage>
        <taxon>Bacteria</taxon>
        <taxon>Bacillati</taxon>
        <taxon>Bacillota</taxon>
        <taxon>Clostridia</taxon>
        <taxon>Eubacteriales</taxon>
        <taxon>Gemmiger</taxon>
    </lineage>
</organism>
<dbReference type="Proteomes" id="UP000886803">
    <property type="component" value="Unassembled WGS sequence"/>
</dbReference>
<dbReference type="Pfam" id="PF13347">
    <property type="entry name" value="MFS_2"/>
    <property type="match status" value="1"/>
</dbReference>
<feature type="transmembrane region" description="Helical" evidence="1">
    <location>
        <begin position="246"/>
        <end position="264"/>
    </location>
</feature>
<feature type="transmembrane region" description="Helical" evidence="1">
    <location>
        <begin position="160"/>
        <end position="181"/>
    </location>
</feature>
<feature type="transmembrane region" description="Helical" evidence="1">
    <location>
        <begin position="193"/>
        <end position="212"/>
    </location>
</feature>
<comment type="caution">
    <text evidence="2">The sequence shown here is derived from an EMBL/GenBank/DDBJ whole genome shotgun (WGS) entry which is preliminary data.</text>
</comment>
<dbReference type="PANTHER" id="PTHR11328">
    <property type="entry name" value="MAJOR FACILITATOR SUPERFAMILY DOMAIN-CONTAINING PROTEIN"/>
    <property type="match status" value="1"/>
</dbReference>
<sequence length="472" mass="51295">MANATTANGKSLRKFGVIDKLSYAAGDFGCNMSFALKGTLTIYWTQFIGINQVVMAGLLLLVQVWDAINDPLIGSMVDADHRHYKRNKFLAYINVGGIGLTVAGALCFLPVQGLPDIAKIIMFVAGYIIWDACYTVANVPYGSLLSLITDEPVQRSQLSTWRSAGSMIANLGTSILLPMIIYDASNNLMGERIFWIALIMGGIGLCCFQFMIRKTVIRVDTEVRAGEDAPKFNVFKAMGAFVRNRAAVGATLAGMSTFIGMYGAQTAVQVLFQSYFQNARISGLIGMISSMGIFLFLPFATIITKKIGKKEFCTIGSIIACVAYILMFVLPVTPDGQGLSLYVFCQVLAMIGNGYGTCVAWALIADAMDYEEWKLGTRNEGTTYALYSFFRKLAQGVGPSLGILAATAVGYDATLRAAQPMEVATNLRYLVPGLYLFGSVLALISYGVLFNLDRKTLATMTEDLENRRKAGK</sequence>
<dbReference type="PANTHER" id="PTHR11328:SF24">
    <property type="entry name" value="MAJOR FACILITATOR SUPERFAMILY (MFS) PROFILE DOMAIN-CONTAINING PROTEIN"/>
    <property type="match status" value="1"/>
</dbReference>
<dbReference type="InterPro" id="IPR039672">
    <property type="entry name" value="MFS_2"/>
</dbReference>
<dbReference type="NCBIfam" id="TIGR00792">
    <property type="entry name" value="gph"/>
    <property type="match status" value="1"/>
</dbReference>
<feature type="transmembrane region" description="Helical" evidence="1">
    <location>
        <begin position="42"/>
        <end position="68"/>
    </location>
</feature>
<feature type="transmembrane region" description="Helical" evidence="1">
    <location>
        <begin position="89"/>
        <end position="111"/>
    </location>
</feature>
<reference evidence="2" key="2">
    <citation type="submission" date="2021-04" db="EMBL/GenBank/DDBJ databases">
        <authorList>
            <person name="Gilroy R."/>
        </authorList>
    </citation>
    <scope>NUCLEOTIDE SEQUENCE</scope>
    <source>
        <strain evidence="2">ChiBcec8-13705</strain>
    </source>
</reference>